<name>A0AAD9QE55_ACRCE</name>
<dbReference type="Pfam" id="PF00405">
    <property type="entry name" value="Transferrin"/>
    <property type="match status" value="2"/>
</dbReference>
<evidence type="ECO:0000313" key="2">
    <source>
        <dbReference type="EMBL" id="KAK2559618.1"/>
    </source>
</evidence>
<reference evidence="2" key="1">
    <citation type="journal article" date="2023" name="G3 (Bethesda)">
        <title>Whole genome assembly and annotation of the endangered Caribbean coral Acropora cervicornis.</title>
        <authorList>
            <person name="Selwyn J.D."/>
            <person name="Vollmer S.V."/>
        </authorList>
    </citation>
    <scope>NUCLEOTIDE SEQUENCE</scope>
    <source>
        <strain evidence="2">K2</strain>
    </source>
</reference>
<comment type="caution">
    <text evidence="2">The sequence shown here is derived from an EMBL/GenBank/DDBJ whole genome shotgun (WGS) entry which is preliminary data.</text>
</comment>
<reference evidence="2" key="2">
    <citation type="journal article" date="2023" name="Science">
        <title>Genomic signatures of disease resistance in endangered staghorn corals.</title>
        <authorList>
            <person name="Vollmer S.V."/>
            <person name="Selwyn J.D."/>
            <person name="Despard B.A."/>
            <person name="Roesel C.L."/>
        </authorList>
    </citation>
    <scope>NUCLEOTIDE SEQUENCE</scope>
    <source>
        <strain evidence="2">K2</strain>
    </source>
</reference>
<accession>A0AAD9QE55</accession>
<dbReference type="AlphaFoldDB" id="A0AAD9QE55"/>
<organism evidence="2 3">
    <name type="scientific">Acropora cervicornis</name>
    <name type="common">Staghorn coral</name>
    <dbReference type="NCBI Taxonomy" id="6130"/>
    <lineage>
        <taxon>Eukaryota</taxon>
        <taxon>Metazoa</taxon>
        <taxon>Cnidaria</taxon>
        <taxon>Anthozoa</taxon>
        <taxon>Hexacorallia</taxon>
        <taxon>Scleractinia</taxon>
        <taxon>Astrocoeniina</taxon>
        <taxon>Acroporidae</taxon>
        <taxon>Acropora</taxon>
    </lineage>
</organism>
<keyword evidence="3" id="KW-1185">Reference proteome</keyword>
<protein>
    <submittedName>
        <fullName evidence="2">Melanotransferrin</fullName>
    </submittedName>
</protein>
<gene>
    <name evidence="2" type="ORF">P5673_017699</name>
</gene>
<proteinExistence type="predicted"/>
<dbReference type="InterPro" id="IPR001156">
    <property type="entry name" value="Transferrin-like_dom"/>
</dbReference>
<evidence type="ECO:0000313" key="3">
    <source>
        <dbReference type="Proteomes" id="UP001249851"/>
    </source>
</evidence>
<feature type="domain" description="Transferrin-like" evidence="1">
    <location>
        <begin position="106"/>
        <end position="157"/>
    </location>
</feature>
<dbReference type="Gene3D" id="3.40.190.10">
    <property type="entry name" value="Periplasmic binding protein-like II"/>
    <property type="match status" value="1"/>
</dbReference>
<dbReference type="PRINTS" id="PR00422">
    <property type="entry name" value="TRANSFERRIN"/>
</dbReference>
<evidence type="ECO:0000259" key="1">
    <source>
        <dbReference type="Pfam" id="PF00405"/>
    </source>
</evidence>
<dbReference type="Proteomes" id="UP001249851">
    <property type="component" value="Unassembled WGS sequence"/>
</dbReference>
<feature type="domain" description="Transferrin-like" evidence="1">
    <location>
        <begin position="33"/>
        <end position="89"/>
    </location>
</feature>
<dbReference type="EMBL" id="JARQWQ010000039">
    <property type="protein sequence ID" value="KAK2559618.1"/>
    <property type="molecule type" value="Genomic_DNA"/>
</dbReference>
<sequence>MPVYLILPLEKLSRTLEVFYKLSPAIRLKELLTEVGAFKECNLARIPSRVVISRPSDNVLELKRRLLRLDRELRKKPNVFQLFNSSTYGGRELKRRLLRLDRELRKKPNVFQLFNSSTYGDRDLLFKDSTVKLIHLKERNTTKRWLGEKYFLGLKTLSSCRYMAVVSTSFADKSESLRRKRFSLISLTIIVFALRLRA</sequence>
<dbReference type="SUPFAM" id="SSF53850">
    <property type="entry name" value="Periplasmic binding protein-like II"/>
    <property type="match status" value="1"/>
</dbReference>